<keyword evidence="1" id="KW-0812">Transmembrane</keyword>
<evidence type="ECO:0000256" key="1">
    <source>
        <dbReference type="SAM" id="Phobius"/>
    </source>
</evidence>
<keyword evidence="1" id="KW-0472">Membrane</keyword>
<evidence type="ECO:0000313" key="2">
    <source>
        <dbReference type="EMBL" id="EKF27861.1"/>
    </source>
</evidence>
<organism evidence="2 3">
    <name type="scientific">Trypanosoma cruzi marinkellei</name>
    <dbReference type="NCBI Taxonomy" id="85056"/>
    <lineage>
        <taxon>Eukaryota</taxon>
        <taxon>Discoba</taxon>
        <taxon>Euglenozoa</taxon>
        <taxon>Kinetoplastea</taxon>
        <taxon>Metakinetoplastina</taxon>
        <taxon>Trypanosomatida</taxon>
        <taxon>Trypanosomatidae</taxon>
        <taxon>Trypanosoma</taxon>
        <taxon>Schizotrypanum</taxon>
    </lineage>
</organism>
<accession>K2MZQ5</accession>
<keyword evidence="3" id="KW-1185">Reference proteome</keyword>
<keyword evidence="1" id="KW-1133">Transmembrane helix</keyword>
<dbReference type="EMBL" id="AHKC01017274">
    <property type="protein sequence ID" value="EKF27861.1"/>
    <property type="molecule type" value="Genomic_DNA"/>
</dbReference>
<comment type="caution">
    <text evidence="2">The sequence shown here is derived from an EMBL/GenBank/DDBJ whole genome shotgun (WGS) entry which is preliminary data.</text>
</comment>
<evidence type="ECO:0000313" key="3">
    <source>
        <dbReference type="Proteomes" id="UP000007350"/>
    </source>
</evidence>
<feature type="transmembrane region" description="Helical" evidence="1">
    <location>
        <begin position="16"/>
        <end position="35"/>
    </location>
</feature>
<reference evidence="2 3" key="1">
    <citation type="journal article" date="2012" name="BMC Genomics">
        <title>Comparative genomic analysis of human infective Trypanosoma cruzi lineages with the bat-restricted subspecies T. cruzi marinkellei.</title>
        <authorList>
            <person name="Franzen O."/>
            <person name="Talavera-Lopez C."/>
            <person name="Ochaya S."/>
            <person name="Butler C.E."/>
            <person name="Messenger L.A."/>
            <person name="Lewis M.D."/>
            <person name="Llewellyn M.S."/>
            <person name="Marinkelle C.J."/>
            <person name="Tyler K.M."/>
            <person name="Miles M.A."/>
            <person name="Andersson B."/>
        </authorList>
    </citation>
    <scope>NUCLEOTIDE SEQUENCE [LARGE SCALE GENOMIC DNA]</scope>
    <source>
        <strain evidence="2 3">B7</strain>
    </source>
</reference>
<sequence length="100" mass="11233">MPGNGDSSTAVSLTTYPLFFSLLLLCRWSCLHEVMCAEYRKITKGDLLFFMMNIGCASRGPTIHVVCGDHSLFRCYLDFLLLWVLHFLLRVCVPSVRGAG</sequence>
<dbReference type="OrthoDB" id="10558543at2759"/>
<proteinExistence type="predicted"/>
<dbReference type="Proteomes" id="UP000007350">
    <property type="component" value="Unassembled WGS sequence"/>
</dbReference>
<name>K2MZQ5_TRYCR</name>
<dbReference type="AlphaFoldDB" id="K2MZQ5"/>
<feature type="non-terminal residue" evidence="2">
    <location>
        <position position="100"/>
    </location>
</feature>
<gene>
    <name evidence="2" type="ORF">MOQ_008406</name>
</gene>
<protein>
    <submittedName>
        <fullName evidence="2">Mucin-associated surface protein (MASP), putative</fullName>
    </submittedName>
</protein>